<organism evidence="1 2">
    <name type="scientific">Denitratisoma oestradiolicum</name>
    <dbReference type="NCBI Taxonomy" id="311182"/>
    <lineage>
        <taxon>Bacteria</taxon>
        <taxon>Pseudomonadati</taxon>
        <taxon>Pseudomonadota</taxon>
        <taxon>Betaproteobacteria</taxon>
        <taxon>Nitrosomonadales</taxon>
        <taxon>Sterolibacteriaceae</taxon>
        <taxon>Denitratisoma</taxon>
    </lineage>
</organism>
<gene>
    <name evidence="1" type="ORF">DENOEST_1186</name>
</gene>
<reference evidence="1 2" key="1">
    <citation type="submission" date="2020-03" db="EMBL/GenBank/DDBJ databases">
        <authorList>
            <consortium name="Genoscope - CEA"/>
            <person name="William W."/>
        </authorList>
    </citation>
    <scope>NUCLEOTIDE SEQUENCE [LARGE SCALE GENOMIC DNA]</scope>
    <source>
        <strain evidence="2">DSM 16959</strain>
    </source>
</reference>
<dbReference type="Proteomes" id="UP000515733">
    <property type="component" value="Chromosome"/>
</dbReference>
<evidence type="ECO:0000313" key="1">
    <source>
        <dbReference type="EMBL" id="CAB1368352.1"/>
    </source>
</evidence>
<keyword evidence="2" id="KW-1185">Reference proteome</keyword>
<evidence type="ECO:0000313" key="2">
    <source>
        <dbReference type="Proteomes" id="UP000515733"/>
    </source>
</evidence>
<proteinExistence type="predicted"/>
<accession>A0A6S6XZM4</accession>
<sequence length="70" mass="8313">MLPYEVIYLLDLSHQVNFDMPQNWFSSFGMKLVTSSIWQLPDILRFIQNRGPTETILKNLFAKWRLVPTL</sequence>
<dbReference type="AlphaFoldDB" id="A0A6S6XZM4"/>
<name>A0A6S6XZM4_9PROT</name>
<dbReference type="EMBL" id="LR778301">
    <property type="protein sequence ID" value="CAB1368352.1"/>
    <property type="molecule type" value="Genomic_DNA"/>
</dbReference>
<dbReference type="KEGG" id="doe:DENOEST_1186"/>
<protein>
    <submittedName>
        <fullName evidence="1">Uncharacterized protein</fullName>
    </submittedName>
</protein>